<evidence type="ECO:0000313" key="2">
    <source>
        <dbReference type="Proteomes" id="UP001177021"/>
    </source>
</evidence>
<protein>
    <submittedName>
        <fullName evidence="1">Uncharacterized protein</fullName>
    </submittedName>
</protein>
<proteinExistence type="predicted"/>
<evidence type="ECO:0000313" key="1">
    <source>
        <dbReference type="EMBL" id="CAJ2647695.1"/>
    </source>
</evidence>
<dbReference type="EMBL" id="CASHSV030000109">
    <property type="protein sequence ID" value="CAJ2647695.1"/>
    <property type="molecule type" value="Genomic_DNA"/>
</dbReference>
<dbReference type="Proteomes" id="UP001177021">
    <property type="component" value="Unassembled WGS sequence"/>
</dbReference>
<sequence>MAAVQANRDMEDKCQVEVGIDALFVGIYDGQKGDTVSIFLREQMFNQIITRIQQNNNNMNINILMRAVAQLERAFMESAGRNIFVSSGCLICFIRRGTLYAANVGDSRAVLGSLMGVGKLKGLVSKQLVRDHNLRDGDIQEELRRLQPNTYDNLHTCLYLENKGSIETTRCIGYAYLKKEININESEIPIWERVPLRFTRPLLTSQPDVYSRILSNSDKFIIFGSSGFWNLMSNNYAAKVVNTSPRDGIAERLATLALQNGAKSERMEDILYCKDLYQPLQNKGTKPTGKSDDDWNVMNRKTVGQIRQWIDQSVFHHVAQETVAYTLWTKLEALYERKTAQNKASTIRRLVNLKYRETWSVSEHLSDFQRLINQLTNMKMVLEDELQALLLLSSLPDNWDTLVVSLSNSAPQGVLTLDIVKDSMFNEEARRKEQGMPTESEALVTEYRGRSIHKKFNTRDKSRGNSGDKFRGRSWTRKDVECFYCHEKGHMKKECRKLKREQQENGDARNIAATIFQGNEVIFVGDDGHVNLTSQDTCWVVDSGASFHVTSRRDFFASYTSSDFGFVKMGNDDKSKIVGKGDVCLETNTGCCLTLKDVRHVPDMRLNLISTGLLDEEGYTSVFGDRKWKLSKSSLVIARGKKVNTLYVIEAKVNNGCVNALGEDSSVELWHNRLGHMSEKGLQILARRGILAGVKGLEMSLKPCTHCLAGKQHRASFQYKAPHRKPNVLDLVHSDVCGPMTTTTLGGARYFVTFIDDHSRKVWAYALKTKDQVFAVFKQFHVSVERETGKKLKCVRTDNGGEFMGDFKRYCISNGIRHERSVPKTPQHNGVAERMNRTIVERVRTMLSHAKLPKSFWGETLMTAVDLINLSPSAPLNGDVPNRFWTGKDVSYNHLKVFGCRAFVHVPKDERSKLDSKSKECIFLGYGNEEFGYRLWDPANKKIVRSRDVVFFEDQNIEDIQKGVKPVISREHPINLDPVPPLENYGGDKIEDNGEAENEPPIDDPNEEVTDDNGSGSNNEDVIEDSEDEEQVPQLRRSSRIPKPQTKYPATEFVLLTDGGEPECYEEALIDNHKEEWLKAMQEEMQSLHENLTYKLVALPKGKRALKNKWVYKLKTEENNSRPRYKARLVVKGFSQKKGIDFEEIFSPVVKMSSIRVVLGLAASLDLEVEQLDVKTAFLHGDLEEEIYMEQPEGFKVKGKENLVCQLKKSLYGLKQAPRQWYKKFDSFMIDHGYRRTNSDHCVFVKRFHDGEFIILLLYVDDMLIVGQNSEKISKLKDEMKKYFAMKDLGPAKHILGMSIRRDRKERKLWLSQEKYIEKVLERFHMEKAKPVATPLASHFCLSSKQSPINEIEQRDMSKVPYASAVGSLMYAMVCTRADITHAVGVVSRFLANPGKEHWNAVKWILRYLRGTSKMCLCFGSRNPELIGYTDADMAGDIDSRKSTSGFLITFSGGAVSWQSKLQKCVALSTTEAEFIAATEACKEMLWMKRFLHELGQDQQKYVVHCDSQSAIHLSKNSSFHSRSKHIDVRYHWIRDMLDSKQLQLEKIHTDDNCSDMMTKSLPKDKYEFCRRAAGLLEPST</sequence>
<accession>A0ACB0JVR4</accession>
<reference evidence="1" key="1">
    <citation type="submission" date="2023-10" db="EMBL/GenBank/DDBJ databases">
        <authorList>
            <person name="Rodriguez Cubillos JULIANA M."/>
            <person name="De Vega J."/>
        </authorList>
    </citation>
    <scope>NUCLEOTIDE SEQUENCE</scope>
</reference>
<organism evidence="1 2">
    <name type="scientific">Trifolium pratense</name>
    <name type="common">Red clover</name>
    <dbReference type="NCBI Taxonomy" id="57577"/>
    <lineage>
        <taxon>Eukaryota</taxon>
        <taxon>Viridiplantae</taxon>
        <taxon>Streptophyta</taxon>
        <taxon>Embryophyta</taxon>
        <taxon>Tracheophyta</taxon>
        <taxon>Spermatophyta</taxon>
        <taxon>Magnoliopsida</taxon>
        <taxon>eudicotyledons</taxon>
        <taxon>Gunneridae</taxon>
        <taxon>Pentapetalae</taxon>
        <taxon>rosids</taxon>
        <taxon>fabids</taxon>
        <taxon>Fabales</taxon>
        <taxon>Fabaceae</taxon>
        <taxon>Papilionoideae</taxon>
        <taxon>50 kb inversion clade</taxon>
        <taxon>NPAAA clade</taxon>
        <taxon>Hologalegina</taxon>
        <taxon>IRL clade</taxon>
        <taxon>Trifolieae</taxon>
        <taxon>Trifolium</taxon>
    </lineage>
</organism>
<gene>
    <name evidence="1" type="ORF">MILVUS5_LOCUS16171</name>
</gene>
<name>A0ACB0JVR4_TRIPR</name>
<comment type="caution">
    <text evidence="1">The sequence shown here is derived from an EMBL/GenBank/DDBJ whole genome shotgun (WGS) entry which is preliminary data.</text>
</comment>
<keyword evidence="2" id="KW-1185">Reference proteome</keyword>